<evidence type="ECO:0000256" key="7">
    <source>
        <dbReference type="ARBA" id="ARBA00023004"/>
    </source>
</evidence>
<keyword evidence="8" id="KW-0406">Ion transport</keyword>
<evidence type="ECO:0000256" key="11">
    <source>
        <dbReference type="ARBA" id="ARBA00023237"/>
    </source>
</evidence>
<keyword evidence="10 12" id="KW-0472">Membrane</keyword>
<protein>
    <submittedName>
        <fullName evidence="17">TonB-dependent receptor</fullName>
    </submittedName>
</protein>
<dbReference type="AlphaFoldDB" id="A0A2W5AF19"/>
<keyword evidence="9 13" id="KW-0798">TonB box</keyword>
<feature type="chain" id="PRO_5016041301" evidence="14">
    <location>
        <begin position="34"/>
        <end position="818"/>
    </location>
</feature>
<keyword evidence="17" id="KW-0675">Receptor</keyword>
<comment type="caution">
    <text evidence="17">The sequence shown here is derived from an EMBL/GenBank/DDBJ whole genome shotgun (WGS) entry which is preliminary data.</text>
</comment>
<dbReference type="GO" id="GO:0009279">
    <property type="term" value="C:cell outer membrane"/>
    <property type="evidence" value="ECO:0007669"/>
    <property type="project" value="UniProtKB-SubCell"/>
</dbReference>
<dbReference type="EMBL" id="QFNN01000005">
    <property type="protein sequence ID" value="PZO91727.1"/>
    <property type="molecule type" value="Genomic_DNA"/>
</dbReference>
<dbReference type="PANTHER" id="PTHR32552:SF89">
    <property type="entry name" value="CATECHOLATE SIDEROPHORE RECEPTOR FIU"/>
    <property type="match status" value="1"/>
</dbReference>
<comment type="subcellular location">
    <subcellularLocation>
        <location evidence="1 12">Cell outer membrane</location>
        <topology evidence="1 12">Multi-pass membrane protein</topology>
    </subcellularLocation>
</comment>
<name>A0A2W5AF19_9SPHN</name>
<keyword evidence="7" id="KW-0408">Iron</keyword>
<feature type="domain" description="TonB-dependent receptor-like beta-barrel" evidence="15">
    <location>
        <begin position="296"/>
        <end position="778"/>
    </location>
</feature>
<keyword evidence="4" id="KW-0410">Iron transport</keyword>
<keyword evidence="6 14" id="KW-0732">Signal</keyword>
<evidence type="ECO:0000256" key="10">
    <source>
        <dbReference type="ARBA" id="ARBA00023136"/>
    </source>
</evidence>
<dbReference type="InterPro" id="IPR000531">
    <property type="entry name" value="Beta-barrel_TonB"/>
</dbReference>
<evidence type="ECO:0000256" key="3">
    <source>
        <dbReference type="ARBA" id="ARBA00022452"/>
    </source>
</evidence>
<dbReference type="Gene3D" id="2.40.170.20">
    <property type="entry name" value="TonB-dependent receptor, beta-barrel domain"/>
    <property type="match status" value="1"/>
</dbReference>
<dbReference type="InterPro" id="IPR012910">
    <property type="entry name" value="Plug_dom"/>
</dbReference>
<organism evidence="17 18">
    <name type="scientific">Sphingomonas sanxanigenens</name>
    <dbReference type="NCBI Taxonomy" id="397260"/>
    <lineage>
        <taxon>Bacteria</taxon>
        <taxon>Pseudomonadati</taxon>
        <taxon>Pseudomonadota</taxon>
        <taxon>Alphaproteobacteria</taxon>
        <taxon>Sphingomonadales</taxon>
        <taxon>Sphingomonadaceae</taxon>
        <taxon>Sphingomonas</taxon>
    </lineage>
</organism>
<sequence length="818" mass="87289">MTSRYRHIYSFFGRSAPLALACALAAQPGFAFAQDAQQTAPAAAPADETNNDDIIVTGTAGGGTRRQDASFALTTVDAKSIAQLAPASTAEVLRLVPGVSTESSGGQNGANIFVRGYPSGGDAEFVTIQSEGVPIFPPPTLSFLENTQLIRIDETLKRVEAVRGGTGALFSNGQPGLTVNFVQREGGPEFEGLLKLSATTFGEYRADGYVSGPLGPDTTYMVGGYYSAGNGIRDPKFTAEKGGQITANIRHDFGKGSLLVFGRYLNDHGQWLLPIPVIQDGNKVRKYPGFSAGTGTLAGPETRLATLPDGSRYDLSDGRGAKVVNLGANFEYELGEGIKVRDRLSWLKGKANTTGLVPGSAAPQSASAYAATFGGAIGSLTYANGGGAAAADTQVVQAGMWRVQKDIEAFSNDLALEWKSGHNTFTVGGFYTDYSSKDKWNLGNNVLLTAEPNARILNLTLADGRIVTNRGFTSGSTFNVNADYDGRDTAVYAVDEFQVTDKLRLDAGVRYQHHKVSGTLENNTFGVDVDGNPNTLYDNSVAVLNGTYSTLRFKDHRVSWTAGVNYDITSAIGVFARYSRGNSFPFFDNLRDGITVAPKVDTYEGGLKVSTDLVSAYATIFHNKFDGLATTVITNGAPIASVGGAKATGVELEGAIRPVRGVSIGFAGTWLNSKYRHFFTPAVDANGNPVVVGGVPVLDDLTGNRVQRQPKWQWRISPSYETDIGPGKATIYTSINYIGDRFSDIRNLQVLPNYLKWDAGLNYDMRNGLNFQVSVDNITNTIGLTEGNIRNLGSQGAGAILARPIVGRSARFSIGYKF</sequence>
<dbReference type="Pfam" id="PF07715">
    <property type="entry name" value="Plug"/>
    <property type="match status" value="1"/>
</dbReference>
<evidence type="ECO:0000259" key="15">
    <source>
        <dbReference type="Pfam" id="PF00593"/>
    </source>
</evidence>
<keyword evidence="3 12" id="KW-1134">Transmembrane beta strand</keyword>
<dbReference type="InterPro" id="IPR037066">
    <property type="entry name" value="Plug_dom_sf"/>
</dbReference>
<reference evidence="17 18" key="1">
    <citation type="submission" date="2017-08" db="EMBL/GenBank/DDBJ databases">
        <title>Infants hospitalized years apart are colonized by the same room-sourced microbial strains.</title>
        <authorList>
            <person name="Brooks B."/>
            <person name="Olm M.R."/>
            <person name="Firek B.A."/>
            <person name="Baker R."/>
            <person name="Thomas B.C."/>
            <person name="Morowitz M.J."/>
            <person name="Banfield J.F."/>
        </authorList>
    </citation>
    <scope>NUCLEOTIDE SEQUENCE [LARGE SCALE GENOMIC DNA]</scope>
    <source>
        <strain evidence="17">S2_018_000_R2_101</strain>
    </source>
</reference>
<dbReference type="Proteomes" id="UP000249066">
    <property type="component" value="Unassembled WGS sequence"/>
</dbReference>
<dbReference type="Pfam" id="PF00593">
    <property type="entry name" value="TonB_dep_Rec_b-barrel"/>
    <property type="match status" value="1"/>
</dbReference>
<evidence type="ECO:0000256" key="1">
    <source>
        <dbReference type="ARBA" id="ARBA00004571"/>
    </source>
</evidence>
<feature type="signal peptide" evidence="14">
    <location>
        <begin position="1"/>
        <end position="33"/>
    </location>
</feature>
<feature type="domain" description="TonB-dependent receptor plug" evidence="16">
    <location>
        <begin position="67"/>
        <end position="176"/>
    </location>
</feature>
<accession>A0A2W5AF19</accession>
<evidence type="ECO:0000256" key="13">
    <source>
        <dbReference type="RuleBase" id="RU003357"/>
    </source>
</evidence>
<dbReference type="PROSITE" id="PS52016">
    <property type="entry name" value="TONB_DEPENDENT_REC_3"/>
    <property type="match status" value="1"/>
</dbReference>
<dbReference type="Gene3D" id="2.170.130.10">
    <property type="entry name" value="TonB-dependent receptor, plug domain"/>
    <property type="match status" value="1"/>
</dbReference>
<evidence type="ECO:0000256" key="8">
    <source>
        <dbReference type="ARBA" id="ARBA00023065"/>
    </source>
</evidence>
<keyword evidence="11 12" id="KW-0998">Cell outer membrane</keyword>
<evidence type="ECO:0000256" key="5">
    <source>
        <dbReference type="ARBA" id="ARBA00022692"/>
    </source>
</evidence>
<evidence type="ECO:0000313" key="17">
    <source>
        <dbReference type="EMBL" id="PZO91727.1"/>
    </source>
</evidence>
<dbReference type="InterPro" id="IPR036942">
    <property type="entry name" value="Beta-barrel_TonB_sf"/>
</dbReference>
<keyword evidence="2 12" id="KW-0813">Transport</keyword>
<evidence type="ECO:0000256" key="4">
    <source>
        <dbReference type="ARBA" id="ARBA00022496"/>
    </source>
</evidence>
<evidence type="ECO:0000256" key="9">
    <source>
        <dbReference type="ARBA" id="ARBA00023077"/>
    </source>
</evidence>
<evidence type="ECO:0000259" key="16">
    <source>
        <dbReference type="Pfam" id="PF07715"/>
    </source>
</evidence>
<evidence type="ECO:0000256" key="2">
    <source>
        <dbReference type="ARBA" id="ARBA00022448"/>
    </source>
</evidence>
<proteinExistence type="inferred from homology"/>
<evidence type="ECO:0000313" key="18">
    <source>
        <dbReference type="Proteomes" id="UP000249066"/>
    </source>
</evidence>
<dbReference type="PANTHER" id="PTHR32552">
    <property type="entry name" value="FERRICHROME IRON RECEPTOR-RELATED"/>
    <property type="match status" value="1"/>
</dbReference>
<keyword evidence="5 12" id="KW-0812">Transmembrane</keyword>
<evidence type="ECO:0000256" key="6">
    <source>
        <dbReference type="ARBA" id="ARBA00022729"/>
    </source>
</evidence>
<comment type="similarity">
    <text evidence="12 13">Belongs to the TonB-dependent receptor family.</text>
</comment>
<dbReference type="GO" id="GO:0015344">
    <property type="term" value="F:siderophore uptake transmembrane transporter activity"/>
    <property type="evidence" value="ECO:0007669"/>
    <property type="project" value="TreeGrafter"/>
</dbReference>
<dbReference type="InterPro" id="IPR039426">
    <property type="entry name" value="TonB-dep_rcpt-like"/>
</dbReference>
<gene>
    <name evidence="17" type="ORF">DI623_02150</name>
</gene>
<evidence type="ECO:0000256" key="12">
    <source>
        <dbReference type="PROSITE-ProRule" id="PRU01360"/>
    </source>
</evidence>
<dbReference type="SUPFAM" id="SSF56935">
    <property type="entry name" value="Porins"/>
    <property type="match status" value="1"/>
</dbReference>
<evidence type="ECO:0000256" key="14">
    <source>
        <dbReference type="SAM" id="SignalP"/>
    </source>
</evidence>